<keyword evidence="1" id="KW-0862">Zinc</keyword>
<gene>
    <name evidence="4" type="ORF">LAZ67_2000105</name>
</gene>
<dbReference type="PANTHER" id="PTHR47331:SF5">
    <property type="entry name" value="RIBONUCLEASE H"/>
    <property type="match status" value="1"/>
</dbReference>
<dbReference type="PANTHER" id="PTHR47331">
    <property type="entry name" value="PHD-TYPE DOMAIN-CONTAINING PROTEIN"/>
    <property type="match status" value="1"/>
</dbReference>
<dbReference type="Gene3D" id="3.30.70.270">
    <property type="match status" value="1"/>
</dbReference>
<keyword evidence="1" id="KW-0479">Metal-binding</keyword>
<dbReference type="InterPro" id="IPR001878">
    <property type="entry name" value="Znf_CCHC"/>
</dbReference>
<proteinExistence type="predicted"/>
<reference evidence="4 5" key="1">
    <citation type="submission" date="2022-01" db="EMBL/GenBank/DDBJ databases">
        <title>A chromosomal length assembly of Cordylochernes scorpioides.</title>
        <authorList>
            <person name="Zeh D."/>
            <person name="Zeh J."/>
        </authorList>
    </citation>
    <scope>NUCLEOTIDE SEQUENCE [LARGE SCALE GENOMIC DNA]</scope>
    <source>
        <strain evidence="4">IN4F17</strain>
        <tissue evidence="4">Whole Body</tissue>
    </source>
</reference>
<evidence type="ECO:0000259" key="3">
    <source>
        <dbReference type="PROSITE" id="PS50158"/>
    </source>
</evidence>
<evidence type="ECO:0000256" key="1">
    <source>
        <dbReference type="PROSITE-ProRule" id="PRU00047"/>
    </source>
</evidence>
<keyword evidence="5" id="KW-1185">Reference proteome</keyword>
<accession>A0ABY6K361</accession>
<dbReference type="InterPro" id="IPR043128">
    <property type="entry name" value="Rev_trsase/Diguanyl_cyclase"/>
</dbReference>
<feature type="compositionally biased region" description="Polar residues" evidence="2">
    <location>
        <begin position="227"/>
        <end position="240"/>
    </location>
</feature>
<evidence type="ECO:0000256" key="2">
    <source>
        <dbReference type="SAM" id="MobiDB-lite"/>
    </source>
</evidence>
<keyword evidence="1" id="KW-0863">Zinc-finger</keyword>
<dbReference type="Pfam" id="PF05380">
    <property type="entry name" value="Peptidase_A17"/>
    <property type="match status" value="1"/>
</dbReference>
<dbReference type="Gene3D" id="3.10.10.10">
    <property type="entry name" value="HIV Type 1 Reverse Transcriptase, subunit A, domain 1"/>
    <property type="match status" value="1"/>
</dbReference>
<name>A0ABY6K361_9ARAC</name>
<feature type="domain" description="CCHC-type" evidence="3">
    <location>
        <begin position="180"/>
        <end position="196"/>
    </location>
</feature>
<sequence length="1086" mass="125116">MIIKVYVRDLLWLVIQSAQERKVNFKDLVTKLNSQIRHLSMLGVTADKCANILYPVVESCLPEDVLISWQRSSKPEDLESLMKFLRREVNQTKDREMAYNKHSDSLAQPTPGKIETKKRSFNARREIATTSGFIHSDISPTLREKFKCIFCDNGHPSQDCRKGMKMGMDQKNEKIKSYKRCFKCLLPGHRSRQCKRKVCCDFFKRDGHYAIMCRGADHAESERKSPQRPQNSTPTLGSSDVATVNEMSNCVSTKACLETLLVKVWGPNGSKVVRAVIDSGSSQSYILEHIVKDLGVPIMGEEELDHEIFGGIRYTDRHRIYCLTLSSIENDRCISCQASAINQIARCIRKPTFGSWARKLASKKIQLSAFKAESDVVELLLGADINPKIATANMIRLSDDLIARETLLGWVVQGKTEGKFPDKNSNQVHNSMLITSLMTQEIKVSDLWSLENIGVMDDRQAESKKETDQAIMDKFRTETKRLESGRYEVHLPWIEPAQKLKENKSHAEKRLRKMTEDLKKRGFYQHYNKIFEEWEENGIIERIQSHTHTDQDDTLEYFLPHRAVVKSGSSTTPVRPVFDASCKTKGGWSLNDCLAKGPNLLEPIPDIMLRFRLNKVGVIADIEKAFLQISVAKEDRQFLRFLWWEDGKQENLRIYQHKRVVFGVTSSPFLLASTLKLHLEQYEREVIPLLKCMYMDNCVNSVTSLEEAQVFQQQSIDLLSPAGFNLREWQMGGPGIVNGENISVLGMKWDTADDTLTISDKLMVTPTYKSFDRENDAEIENQTLKLTKRIMLSEAHARHHCMCSDASQDAYATCIYLRTVKNEEVNVQLVASKARVAPKKKLTIPRLELMSCLIGSRLTKQVMKIISESIAIPEPNIWFWTDSSTALRWIQNEKPWATFVRNRVTEICSISKKENWHHVSGKLMEHRWWEGPPFLWGEGASLNQFDPIFDEEEINKELKKAVNIAVNSTKDNFMDKLEMYGDYHRIVRIVVYLLRFKRETVSDQSRSRQHDKMSKKISVEEFEGAEKVVLRHIQLISFGRDDKRINKLNAFTDEYGLYQIKSQLYFGEDDYDTRFPIVLFFRVKTK</sequence>
<dbReference type="Proteomes" id="UP001235939">
    <property type="component" value="Chromosome 02"/>
</dbReference>
<dbReference type="InterPro" id="IPR043502">
    <property type="entry name" value="DNA/RNA_pol_sf"/>
</dbReference>
<dbReference type="PROSITE" id="PS50158">
    <property type="entry name" value="ZF_CCHC"/>
    <property type="match status" value="1"/>
</dbReference>
<evidence type="ECO:0000313" key="5">
    <source>
        <dbReference type="Proteomes" id="UP001235939"/>
    </source>
</evidence>
<dbReference type="SUPFAM" id="SSF56672">
    <property type="entry name" value="DNA/RNA polymerases"/>
    <property type="match status" value="1"/>
</dbReference>
<feature type="region of interest" description="Disordered" evidence="2">
    <location>
        <begin position="218"/>
        <end position="240"/>
    </location>
</feature>
<evidence type="ECO:0000313" key="4">
    <source>
        <dbReference type="EMBL" id="UYV62323.1"/>
    </source>
</evidence>
<protein>
    <recommendedName>
        <fullName evidence="3">CCHC-type domain-containing protein</fullName>
    </recommendedName>
</protein>
<dbReference type="EMBL" id="CP092864">
    <property type="protein sequence ID" value="UYV62323.1"/>
    <property type="molecule type" value="Genomic_DNA"/>
</dbReference>
<dbReference type="InterPro" id="IPR008042">
    <property type="entry name" value="Retrotrans_Pao"/>
</dbReference>
<organism evidence="4 5">
    <name type="scientific">Cordylochernes scorpioides</name>
    <dbReference type="NCBI Taxonomy" id="51811"/>
    <lineage>
        <taxon>Eukaryota</taxon>
        <taxon>Metazoa</taxon>
        <taxon>Ecdysozoa</taxon>
        <taxon>Arthropoda</taxon>
        <taxon>Chelicerata</taxon>
        <taxon>Arachnida</taxon>
        <taxon>Pseudoscorpiones</taxon>
        <taxon>Cheliferoidea</taxon>
        <taxon>Chernetidae</taxon>
        <taxon>Cordylochernes</taxon>
    </lineage>
</organism>